<name>A0A9N9TJ71_PHYSR</name>
<protein>
    <submittedName>
        <fullName evidence="2">Uncharacterized protein</fullName>
    </submittedName>
</protein>
<feature type="transmembrane region" description="Helical" evidence="1">
    <location>
        <begin position="195"/>
        <end position="216"/>
    </location>
</feature>
<keyword evidence="3" id="KW-1185">Reference proteome</keyword>
<accession>A0A9N9TJ71</accession>
<dbReference type="AlphaFoldDB" id="A0A9N9TJ71"/>
<evidence type="ECO:0000256" key="1">
    <source>
        <dbReference type="SAM" id="Phobius"/>
    </source>
</evidence>
<dbReference type="Proteomes" id="UP001153712">
    <property type="component" value="Chromosome 2"/>
</dbReference>
<reference evidence="2" key="1">
    <citation type="submission" date="2022-01" db="EMBL/GenBank/DDBJ databases">
        <authorList>
            <person name="King R."/>
        </authorList>
    </citation>
    <scope>NUCLEOTIDE SEQUENCE</scope>
</reference>
<sequence length="342" mass="39077">MSYEDEPTSSTTLEDSNLENIISNIIKDILEKLQEQEPYDECRNIINNSFLNAETGNNSKKELKSIEQSYLQSFIKRTKLFRSVSTLSLPHRQTFVYLTRATSRHYIVHRYEHTRHSMIGPNLSRTGFINRILIDTVVQLIVTFGILLTCFYVKPLRDFVGHNLMAVFGCLTIQLIMFIILLCTDESRKSWPGNYILLGVFTLLTSYLLGFITIKYGSETNMLISAGVALLSATAAVGISWVNWCDVTLWYYVIDVAVLSTLVYYILASLLFWITGTHLPQYIFYCVFFCVLCASLLHQLELALGRGKFTLAQEESLLAVVIIFVEICFLYICMLFILNGPH</sequence>
<feature type="transmembrane region" description="Helical" evidence="1">
    <location>
        <begin position="282"/>
        <end position="304"/>
    </location>
</feature>
<feature type="transmembrane region" description="Helical" evidence="1">
    <location>
        <begin position="316"/>
        <end position="338"/>
    </location>
</feature>
<feature type="transmembrane region" description="Helical" evidence="1">
    <location>
        <begin position="249"/>
        <end position="276"/>
    </location>
</feature>
<feature type="transmembrane region" description="Helical" evidence="1">
    <location>
        <begin position="222"/>
        <end position="242"/>
    </location>
</feature>
<dbReference type="OrthoDB" id="6780045at2759"/>
<keyword evidence="1" id="KW-0472">Membrane</keyword>
<feature type="transmembrane region" description="Helical" evidence="1">
    <location>
        <begin position="160"/>
        <end position="183"/>
    </location>
</feature>
<keyword evidence="1" id="KW-1133">Transmembrane helix</keyword>
<evidence type="ECO:0000313" key="2">
    <source>
        <dbReference type="EMBL" id="CAG9859165.1"/>
    </source>
</evidence>
<keyword evidence="1" id="KW-0812">Transmembrane</keyword>
<gene>
    <name evidence="2" type="ORF">PHYEVI_LOCUS5539</name>
</gene>
<proteinExistence type="predicted"/>
<evidence type="ECO:0000313" key="3">
    <source>
        <dbReference type="Proteomes" id="UP001153712"/>
    </source>
</evidence>
<dbReference type="EMBL" id="OU900095">
    <property type="protein sequence ID" value="CAG9859165.1"/>
    <property type="molecule type" value="Genomic_DNA"/>
</dbReference>
<organism evidence="2 3">
    <name type="scientific">Phyllotreta striolata</name>
    <name type="common">Striped flea beetle</name>
    <name type="synonym">Crioceris striolata</name>
    <dbReference type="NCBI Taxonomy" id="444603"/>
    <lineage>
        <taxon>Eukaryota</taxon>
        <taxon>Metazoa</taxon>
        <taxon>Ecdysozoa</taxon>
        <taxon>Arthropoda</taxon>
        <taxon>Hexapoda</taxon>
        <taxon>Insecta</taxon>
        <taxon>Pterygota</taxon>
        <taxon>Neoptera</taxon>
        <taxon>Endopterygota</taxon>
        <taxon>Coleoptera</taxon>
        <taxon>Polyphaga</taxon>
        <taxon>Cucujiformia</taxon>
        <taxon>Chrysomeloidea</taxon>
        <taxon>Chrysomelidae</taxon>
        <taxon>Galerucinae</taxon>
        <taxon>Alticini</taxon>
        <taxon>Phyllotreta</taxon>
    </lineage>
</organism>
<feature type="transmembrane region" description="Helical" evidence="1">
    <location>
        <begin position="132"/>
        <end position="154"/>
    </location>
</feature>